<dbReference type="InterPro" id="IPR011545">
    <property type="entry name" value="DEAD/DEAH_box_helicase_dom"/>
</dbReference>
<dbReference type="GO" id="GO:0005524">
    <property type="term" value="F:ATP binding"/>
    <property type="evidence" value="ECO:0007669"/>
    <property type="project" value="UniProtKB-KW"/>
</dbReference>
<feature type="compositionally biased region" description="Basic and acidic residues" evidence="8">
    <location>
        <begin position="258"/>
        <end position="270"/>
    </location>
</feature>
<comment type="similarity">
    <text evidence="6">Belongs to the DEAD box helicase family. DDX3/DED1 subfamily.</text>
</comment>
<comment type="caution">
    <text evidence="11">The sequence shown here is derived from an EMBL/GenBank/DDBJ whole genome shotgun (WGS) entry which is preliminary data.</text>
</comment>
<feature type="compositionally biased region" description="Low complexity" evidence="8">
    <location>
        <begin position="340"/>
        <end position="350"/>
    </location>
</feature>
<dbReference type="EC" id="3.6.4.13" evidence="1"/>
<evidence type="ECO:0000256" key="6">
    <source>
        <dbReference type="ARBA" id="ARBA00024358"/>
    </source>
</evidence>
<keyword evidence="2" id="KW-0547">Nucleotide-binding</keyword>
<feature type="compositionally biased region" description="Basic and acidic residues" evidence="8">
    <location>
        <begin position="173"/>
        <end position="195"/>
    </location>
</feature>
<dbReference type="PANTHER" id="PTHR47958">
    <property type="entry name" value="ATP-DEPENDENT RNA HELICASE DBP3"/>
    <property type="match status" value="1"/>
</dbReference>
<protein>
    <recommendedName>
        <fullName evidence="1">RNA helicase</fullName>
        <ecNumber evidence="1">3.6.4.13</ecNumber>
    </recommendedName>
</protein>
<evidence type="ECO:0000313" key="12">
    <source>
        <dbReference type="Proteomes" id="UP001190700"/>
    </source>
</evidence>
<feature type="compositionally biased region" description="Low complexity" evidence="8">
    <location>
        <begin position="80"/>
        <end position="90"/>
    </location>
</feature>
<feature type="region of interest" description="Disordered" evidence="8">
    <location>
        <begin position="80"/>
        <end position="123"/>
    </location>
</feature>
<feature type="compositionally biased region" description="Acidic residues" evidence="8">
    <location>
        <begin position="203"/>
        <end position="214"/>
    </location>
</feature>
<evidence type="ECO:0000313" key="11">
    <source>
        <dbReference type="EMBL" id="KAK3280195.1"/>
    </source>
</evidence>
<feature type="region of interest" description="Disordered" evidence="8">
    <location>
        <begin position="165"/>
        <end position="631"/>
    </location>
</feature>
<evidence type="ECO:0000256" key="3">
    <source>
        <dbReference type="ARBA" id="ARBA00022801"/>
    </source>
</evidence>
<accession>A0AAE0GL22</accession>
<proteinExistence type="inferred from homology"/>
<feature type="compositionally biased region" description="Polar residues" evidence="8">
    <location>
        <begin position="486"/>
        <end position="495"/>
    </location>
</feature>
<keyword evidence="3" id="KW-0378">Hydrolase</keyword>
<dbReference type="GO" id="GO:0016787">
    <property type="term" value="F:hydrolase activity"/>
    <property type="evidence" value="ECO:0007669"/>
    <property type="project" value="UniProtKB-KW"/>
</dbReference>
<organism evidence="11 12">
    <name type="scientific">Cymbomonas tetramitiformis</name>
    <dbReference type="NCBI Taxonomy" id="36881"/>
    <lineage>
        <taxon>Eukaryota</taxon>
        <taxon>Viridiplantae</taxon>
        <taxon>Chlorophyta</taxon>
        <taxon>Pyramimonadophyceae</taxon>
        <taxon>Pyramimonadales</taxon>
        <taxon>Pyramimonadaceae</taxon>
        <taxon>Cymbomonas</taxon>
    </lineage>
</organism>
<dbReference type="Pfam" id="PF00271">
    <property type="entry name" value="Helicase_C"/>
    <property type="match status" value="1"/>
</dbReference>
<feature type="compositionally biased region" description="Polar residues" evidence="8">
    <location>
        <begin position="520"/>
        <end position="532"/>
    </location>
</feature>
<feature type="compositionally biased region" description="Basic and acidic residues" evidence="8">
    <location>
        <begin position="366"/>
        <end position="378"/>
    </location>
</feature>
<dbReference type="InterPro" id="IPR027417">
    <property type="entry name" value="P-loop_NTPase"/>
</dbReference>
<comment type="catalytic activity">
    <reaction evidence="7">
        <text>ATP + H2O = ADP + phosphate + H(+)</text>
        <dbReference type="Rhea" id="RHEA:13065"/>
        <dbReference type="ChEBI" id="CHEBI:15377"/>
        <dbReference type="ChEBI" id="CHEBI:15378"/>
        <dbReference type="ChEBI" id="CHEBI:30616"/>
        <dbReference type="ChEBI" id="CHEBI:43474"/>
        <dbReference type="ChEBI" id="CHEBI:456216"/>
        <dbReference type="EC" id="3.6.4.13"/>
    </reaction>
</comment>
<feature type="compositionally biased region" description="Basic and acidic residues" evidence="8">
    <location>
        <begin position="533"/>
        <end position="543"/>
    </location>
</feature>
<dbReference type="SMART" id="SM00487">
    <property type="entry name" value="DEXDc"/>
    <property type="match status" value="1"/>
</dbReference>
<dbReference type="InterPro" id="IPR001650">
    <property type="entry name" value="Helicase_C-like"/>
</dbReference>
<feature type="compositionally biased region" description="Basic and acidic residues" evidence="8">
    <location>
        <begin position="604"/>
        <end position="614"/>
    </location>
</feature>
<keyword evidence="12" id="KW-1185">Reference proteome</keyword>
<keyword evidence="4" id="KW-0347">Helicase</keyword>
<feature type="compositionally biased region" description="Basic and acidic residues" evidence="8">
    <location>
        <begin position="553"/>
        <end position="563"/>
    </location>
</feature>
<evidence type="ECO:0000256" key="7">
    <source>
        <dbReference type="ARBA" id="ARBA00047984"/>
    </source>
</evidence>
<dbReference type="PROSITE" id="PS51194">
    <property type="entry name" value="HELICASE_CTER"/>
    <property type="match status" value="1"/>
</dbReference>
<dbReference type="SMART" id="SM00490">
    <property type="entry name" value="HELICc"/>
    <property type="match status" value="1"/>
</dbReference>
<dbReference type="AlphaFoldDB" id="A0AAE0GL22"/>
<evidence type="ECO:0000256" key="4">
    <source>
        <dbReference type="ARBA" id="ARBA00022806"/>
    </source>
</evidence>
<evidence type="ECO:0000259" key="10">
    <source>
        <dbReference type="PROSITE" id="PS51194"/>
    </source>
</evidence>
<feature type="compositionally biased region" description="Low complexity" evidence="8">
    <location>
        <begin position="448"/>
        <end position="458"/>
    </location>
</feature>
<keyword evidence="5" id="KW-0067">ATP-binding</keyword>
<dbReference type="Proteomes" id="UP001190700">
    <property type="component" value="Unassembled WGS sequence"/>
</dbReference>
<feature type="domain" description="Helicase C-terminal" evidence="10">
    <location>
        <begin position="970"/>
        <end position="1120"/>
    </location>
</feature>
<dbReference type="FunFam" id="3.40.50.300:FF:000397">
    <property type="entry name" value="Probable ATP-dependent RNA helicase DDX4"/>
    <property type="match status" value="1"/>
</dbReference>
<dbReference type="PROSITE" id="PS51192">
    <property type="entry name" value="HELICASE_ATP_BIND_1"/>
    <property type="match status" value="1"/>
</dbReference>
<feature type="region of interest" description="Disordered" evidence="8">
    <location>
        <begin position="1118"/>
        <end position="1169"/>
    </location>
</feature>
<evidence type="ECO:0000259" key="9">
    <source>
        <dbReference type="PROSITE" id="PS51192"/>
    </source>
</evidence>
<sequence length="1180" mass="128541">MEHLPEDAEGPVRTCVAQFMSLFAVEKFKLLTTFEDELASMRSEYAVRYELQEKRVATLQETVERNRIRIDKLEEQLARSVEVGSSQQSGSHKRQDGKTWEGVTSEDIPAEARKQPNNGKSVGMALTPQEEAAAGGRNDAGRAGSVSWREEAISGCALLQEGSSDLPSAAAASEEHGKELGSAGKERGSSEEWKHSTAASGGEPDEGCEADGEGSSDHPSAVAANGEHGKELGSGGEGRGSIEEKKQSTAASGGEPDEGWKAGGGHDRSSGSEIGGGGGGLNQDWQSNAKPEWKQEWESGNSGEWNRSDQQRPSADGHGAGFSEQDWNRKGKQTWGSGGDSWSNSNQGWSADWEGGTAASGGEPDEGWKAGGGHDRSSGSEIGGGGGGLNQDWQSNAKPEWKQEWESGNSGEWNRSDQQRPSADGHGAGFSEQDWNGKGKQTWGSGGDSWSNSNQGWSADWEGDSKEWKPDWKQHWGSGNRADWSKSGQGWNSNRGDGGDSWNPDGKHDWGSGNGDGWKQDSTQGWGSTDQGWKQDVKQDGKQDWGSAAGDWSKSDQGLKSDSWHGGNWKQDWKQDGKQDLGAWGGSSEKWNSGWQPDNGGNWDKSDQGWKSDAKYGGTADQDPGSCSTSYDGRWNQSVAASSSSTGYGTGGAGAYSYKEEMANPSQMTQRYQDASTDDIDSLFAQLGMGIDFDVYDEIEVETGGDNVPAPISSFKELDRQIAPMIMENIKLCKYEKPTPVQRYSFPIILRKRDLMACAQTGSGKTAAFMLPIISGMLERGLRAGGRGANGGGWPGRTKLAPAALVVSPTRELAIQLHEQAAVYMRRTGLRAAVVYGGVPMGEQMRDVERNCNGGGCELLVGTPGRLNDMRERERLCVRGVHYLCLDEADRMLDMGFEPQIKDIIEKGGMLPKGQRQTLMFSATFPQEVQRLAFNYLHDYVFLCVGRVGSSTQLIDQHVEYVDRNSKWDRLRELLSEFKKHKTVVFVQTKRAANDLERWIWDSLQERVCAVHSDRTQLTRDAAMKSFRKGGSRVLVATDVAARGMDVPDLMHVINFDFPGDIDTYVHRIGRTGRAGKKGRATSLLCDSDFSKGDGGLMKSLIDILEESEQGVPDWLYNWTGREPSSAPKRSAPTPHPLPLNGDEQPRPKAYVPHLKESSSSSTNFGASDFRKMLQGLLPE</sequence>
<gene>
    <name evidence="11" type="ORF">CYMTET_11960</name>
</gene>
<dbReference type="GO" id="GO:0003676">
    <property type="term" value="F:nucleic acid binding"/>
    <property type="evidence" value="ECO:0007669"/>
    <property type="project" value="InterPro"/>
</dbReference>
<dbReference type="InterPro" id="IPR014001">
    <property type="entry name" value="Helicase_ATP-bd"/>
</dbReference>
<evidence type="ECO:0000256" key="1">
    <source>
        <dbReference type="ARBA" id="ARBA00012552"/>
    </source>
</evidence>
<dbReference type="GO" id="GO:0003724">
    <property type="term" value="F:RNA helicase activity"/>
    <property type="evidence" value="ECO:0007669"/>
    <property type="project" value="UniProtKB-EC"/>
</dbReference>
<reference evidence="11 12" key="1">
    <citation type="journal article" date="2015" name="Genome Biol. Evol.">
        <title>Comparative Genomics of a Bacterivorous Green Alga Reveals Evolutionary Causalities and Consequences of Phago-Mixotrophic Mode of Nutrition.</title>
        <authorList>
            <person name="Burns J.A."/>
            <person name="Paasch A."/>
            <person name="Narechania A."/>
            <person name="Kim E."/>
        </authorList>
    </citation>
    <scope>NUCLEOTIDE SEQUENCE [LARGE SCALE GENOMIC DNA]</scope>
    <source>
        <strain evidence="11 12">PLY_AMNH</strain>
    </source>
</reference>
<feature type="domain" description="Helicase ATP-binding" evidence="9">
    <location>
        <begin position="746"/>
        <end position="943"/>
    </location>
</feature>
<dbReference type="Gene3D" id="3.40.50.300">
    <property type="entry name" value="P-loop containing nucleotide triphosphate hydrolases"/>
    <property type="match status" value="2"/>
</dbReference>
<name>A0AAE0GL22_9CHLO</name>
<dbReference type="CDD" id="cd18787">
    <property type="entry name" value="SF2_C_DEAD"/>
    <property type="match status" value="1"/>
</dbReference>
<evidence type="ECO:0000256" key="5">
    <source>
        <dbReference type="ARBA" id="ARBA00022840"/>
    </source>
</evidence>
<feature type="compositionally biased region" description="Basic and acidic residues" evidence="8">
    <location>
        <begin position="463"/>
        <end position="474"/>
    </location>
</feature>
<evidence type="ECO:0000256" key="2">
    <source>
        <dbReference type="ARBA" id="ARBA00022741"/>
    </source>
</evidence>
<dbReference type="Pfam" id="PF00270">
    <property type="entry name" value="DEAD"/>
    <property type="match status" value="1"/>
</dbReference>
<evidence type="ECO:0000256" key="8">
    <source>
        <dbReference type="SAM" id="MobiDB-lite"/>
    </source>
</evidence>
<dbReference type="EMBL" id="LGRX02004490">
    <property type="protein sequence ID" value="KAK3280195.1"/>
    <property type="molecule type" value="Genomic_DNA"/>
</dbReference>
<dbReference type="SUPFAM" id="SSF52540">
    <property type="entry name" value="P-loop containing nucleoside triphosphate hydrolases"/>
    <property type="match status" value="1"/>
</dbReference>